<sequence length="184" mass="19223">MNVPRFPHAASLTALRPALAGTLLVLGLAGTQAGAQTLVAINEPKLPFTVSLPKSWLGVNFNDGAAGISVVSAKAPPATLMRLLYSPKGGAAPTPAGEFSKFEQGVKSTGAAIQQTASRTVGYGGVNGVERSYTLTHPKGKLNMRVWYGVGAKNLYSFQLTDTPQRFSAASATFSKVLASVKFR</sequence>
<accession>A0ABY7V3I5</accession>
<dbReference type="EMBL" id="CP115165">
    <property type="protein sequence ID" value="WDA58481.1"/>
    <property type="molecule type" value="Genomic_DNA"/>
</dbReference>
<dbReference type="RefSeq" id="WP_273988560.1">
    <property type="nucleotide sequence ID" value="NZ_BAABQT010000005.1"/>
</dbReference>
<dbReference type="Proteomes" id="UP001217044">
    <property type="component" value="Chromosome"/>
</dbReference>
<reference evidence="1 2" key="1">
    <citation type="submission" date="2022-12" db="EMBL/GenBank/DDBJ databases">
        <title>Genome Sequence of Deinococcus aquaticus Type Strain PB314.</title>
        <authorList>
            <person name="Albert C."/>
            <person name="Hill J."/>
            <person name="Boren L."/>
            <person name="Scholz-Ng S."/>
            <person name="Fatema N."/>
            <person name="Grosso R."/>
            <person name="Soboslay E."/>
            <person name="Tuohy J."/>
        </authorList>
    </citation>
    <scope>NUCLEOTIDE SEQUENCE [LARGE SCALE GENOMIC DNA]</scope>
    <source>
        <strain evidence="1 2">PB-314</strain>
    </source>
</reference>
<evidence type="ECO:0000313" key="2">
    <source>
        <dbReference type="Proteomes" id="UP001217044"/>
    </source>
</evidence>
<proteinExistence type="predicted"/>
<keyword evidence="2" id="KW-1185">Reference proteome</keyword>
<evidence type="ECO:0000313" key="1">
    <source>
        <dbReference type="EMBL" id="WDA58481.1"/>
    </source>
</evidence>
<gene>
    <name evidence="1" type="ORF">M8445_14200</name>
</gene>
<name>A0ABY7V3I5_9DEIO</name>
<dbReference type="Gene3D" id="3.40.1000.10">
    <property type="entry name" value="Mog1/PsbP, alpha/beta/alpha sandwich"/>
    <property type="match status" value="1"/>
</dbReference>
<protein>
    <recommendedName>
        <fullName evidence="3">PsbP C-terminal domain-containing protein</fullName>
    </recommendedName>
</protein>
<evidence type="ECO:0008006" key="3">
    <source>
        <dbReference type="Google" id="ProtNLM"/>
    </source>
</evidence>
<organism evidence="1 2">
    <name type="scientific">Deinococcus aquaticus</name>
    <dbReference type="NCBI Taxonomy" id="328692"/>
    <lineage>
        <taxon>Bacteria</taxon>
        <taxon>Thermotogati</taxon>
        <taxon>Deinococcota</taxon>
        <taxon>Deinococci</taxon>
        <taxon>Deinococcales</taxon>
        <taxon>Deinococcaceae</taxon>
        <taxon>Deinococcus</taxon>
    </lineage>
</organism>